<reference evidence="2" key="1">
    <citation type="submission" date="2020-02" db="EMBL/GenBank/DDBJ databases">
        <title>Genomic and physiological characterization of two novel Nitrospinaceae genera.</title>
        <authorList>
            <person name="Mueller A.J."/>
            <person name="Jung M.-Y."/>
            <person name="Strachan C.R."/>
            <person name="Herbold C.W."/>
            <person name="Kirkegaard R.H."/>
            <person name="Daims H."/>
        </authorList>
    </citation>
    <scope>NUCLEOTIDE SEQUENCE [LARGE SCALE GENOMIC DNA]</scope>
</reference>
<evidence type="ECO:0000313" key="2">
    <source>
        <dbReference type="Proteomes" id="UP000594464"/>
    </source>
</evidence>
<organism evidence="1 2">
    <name type="scientific">Candidatus Nitrohelix vancouverensis</name>
    <dbReference type="NCBI Taxonomy" id="2705534"/>
    <lineage>
        <taxon>Bacteria</taxon>
        <taxon>Pseudomonadati</taxon>
        <taxon>Nitrospinota/Tectimicrobiota group</taxon>
        <taxon>Nitrospinota</taxon>
        <taxon>Nitrospinia</taxon>
        <taxon>Nitrospinales</taxon>
        <taxon>Nitrospinaceae</taxon>
        <taxon>Candidatus Nitrohelix</taxon>
    </lineage>
</organism>
<evidence type="ECO:0000313" key="1">
    <source>
        <dbReference type="EMBL" id="QPJ64748.1"/>
    </source>
</evidence>
<gene>
    <name evidence="1" type="ORF">G3M78_04820</name>
</gene>
<dbReference type="AlphaFoldDB" id="A0A7T0C1D3"/>
<accession>A0A7T0C1D3</accession>
<name>A0A7T0C1D3_9BACT</name>
<protein>
    <submittedName>
        <fullName evidence="1">Uncharacterized protein</fullName>
    </submittedName>
</protein>
<dbReference type="Pfam" id="PF19676">
    <property type="entry name" value="DUF6178"/>
    <property type="match status" value="1"/>
</dbReference>
<proteinExistence type="predicted"/>
<dbReference type="InterPro" id="IPR045750">
    <property type="entry name" value="DUF6178"/>
</dbReference>
<dbReference type="Proteomes" id="UP000594464">
    <property type="component" value="Chromosome"/>
</dbReference>
<sequence>MNESSQSNASTGSPFPVDWIYSRPREVENLLSSMSVQEQAQEILSMPLRCKVDALTLCERAEEVIQLLPEEEVYQMVKEKGESDSLAVLAIATPDQLQFMFDVEWWQGDKFKPDRAMEWVEILDQAEESKFMEWILTEEFEQKVMLMQSLIKVYKQDEMTDSYEGVEGLDHFSPDGVYDIFFKTEDYSAIKKAILRLREAEEGVYFSLMEAVIWYPVTQTVERAYHWRQVRSSAHGIPEFEEAIQVYSALKPEALREPAPDASHFERSDAYLPPAYPLIDGGDHSFYKQCLGVMKAGSRFDAIRWEMVYLGNKVMVADQLDASDAESRKKVLQKVMGYVNIGLQLGAEGDPEKGARILEKTWLQPLFQVGYERLFQLKAKAQQLISERGKALEYLMPPVDKERIAALMGRFPQIWSLETVDTAIDWRDFQDLEEVVAMEDFLDRQRFHARLASTVLSLNEIGLEQLTQDSTFPESKDAMNIVCIVSTALAGHILYQGVQCEPLADSAARSFLKMFFLPNVYQGDAKEPNPDLIASFKEALQNQPMAWVDSDKRYLDELLDFCVAQLKEQFGQLNPNAAIDWKYTQGLCLKL</sequence>
<dbReference type="EMBL" id="CP048620">
    <property type="protein sequence ID" value="QPJ64748.1"/>
    <property type="molecule type" value="Genomic_DNA"/>
</dbReference>
<dbReference type="KEGG" id="nva:G3M78_04820"/>